<evidence type="ECO:0000256" key="6">
    <source>
        <dbReference type="SAM" id="MobiDB-lite"/>
    </source>
</evidence>
<dbReference type="InterPro" id="IPR020930">
    <property type="entry name" value="Ribosomal_uL5_bac-type"/>
</dbReference>
<reference evidence="10" key="1">
    <citation type="submission" date="2017-09" db="EMBL/GenBank/DDBJ databases">
        <title>Depth-based differentiation of microbial function through sediment-hosted aquifers and enrichment of novel symbionts in the deep terrestrial subsurface.</title>
        <authorList>
            <person name="Probst A.J."/>
            <person name="Ladd B."/>
            <person name="Jarett J.K."/>
            <person name="Geller-Mcgrath D.E."/>
            <person name="Sieber C.M.K."/>
            <person name="Emerson J.B."/>
            <person name="Anantharaman K."/>
            <person name="Thomas B.C."/>
            <person name="Malmstrom R."/>
            <person name="Stieglmeier M."/>
            <person name="Klingl A."/>
            <person name="Woyke T."/>
            <person name="Ryan C.M."/>
            <person name="Banfield J.F."/>
        </authorList>
    </citation>
    <scope>NUCLEOTIDE SEQUENCE [LARGE SCALE GENOMIC DNA]</scope>
</reference>
<dbReference type="Gene3D" id="2.170.120.20">
    <property type="entry name" value="Ribosomal protein L25, beta domain"/>
    <property type="match status" value="1"/>
</dbReference>
<dbReference type="HAMAP" id="MF_01334">
    <property type="entry name" value="Ribosomal_bL25_CTC"/>
    <property type="match status" value="1"/>
</dbReference>
<evidence type="ECO:0000256" key="1">
    <source>
        <dbReference type="ARBA" id="ARBA00022730"/>
    </source>
</evidence>
<proteinExistence type="inferred from homology"/>
<keyword evidence="1 5" id="KW-0699">rRNA-binding</keyword>
<comment type="similarity">
    <text evidence="5">Belongs to the bacterial ribosomal protein bL25 family. CTC subfamily.</text>
</comment>
<feature type="domain" description="Large ribosomal subunit protein bL25 beta" evidence="8">
    <location>
        <begin position="101"/>
        <end position="184"/>
    </location>
</feature>
<dbReference type="CDD" id="cd00495">
    <property type="entry name" value="Ribosomal_L25_TL5_CTC"/>
    <property type="match status" value="1"/>
</dbReference>
<comment type="caution">
    <text evidence="9">The sequence shown here is derived from an EMBL/GenBank/DDBJ whole genome shotgun (WGS) entry which is preliminary data.</text>
</comment>
<dbReference type="GO" id="GO:0003735">
    <property type="term" value="F:structural constituent of ribosome"/>
    <property type="evidence" value="ECO:0007669"/>
    <property type="project" value="InterPro"/>
</dbReference>
<dbReference type="SUPFAM" id="SSF50715">
    <property type="entry name" value="Ribosomal protein L25-like"/>
    <property type="match status" value="1"/>
</dbReference>
<dbReference type="PANTHER" id="PTHR33284:SF1">
    <property type="entry name" value="RIBOSOMAL PROTEIN L25_GLN-TRNA SYNTHETASE, ANTI-CODON-BINDING DOMAIN-CONTAINING PROTEIN"/>
    <property type="match status" value="1"/>
</dbReference>
<dbReference type="InterPro" id="IPR029751">
    <property type="entry name" value="Ribosomal_L25_dom"/>
</dbReference>
<keyword evidence="2 5" id="KW-0694">RNA-binding</keyword>
<dbReference type="EMBL" id="PEVC01000060">
    <property type="protein sequence ID" value="PIV00213.1"/>
    <property type="molecule type" value="Genomic_DNA"/>
</dbReference>
<dbReference type="InterPro" id="IPR001021">
    <property type="entry name" value="Ribosomal_bL25_long"/>
</dbReference>
<name>A0A2M7BAR7_9BACT</name>
<dbReference type="AlphaFoldDB" id="A0A2M7BAR7"/>
<dbReference type="GO" id="GO:0006412">
    <property type="term" value="P:translation"/>
    <property type="evidence" value="ECO:0007669"/>
    <property type="project" value="UniProtKB-UniRule"/>
</dbReference>
<feature type="region of interest" description="Disordered" evidence="6">
    <location>
        <begin position="202"/>
        <end position="224"/>
    </location>
</feature>
<dbReference type="Pfam" id="PF01386">
    <property type="entry name" value="Ribosomal_L25p"/>
    <property type="match status" value="1"/>
</dbReference>
<dbReference type="Proteomes" id="UP000229631">
    <property type="component" value="Unassembled WGS sequence"/>
</dbReference>
<keyword evidence="4 5" id="KW-0687">Ribonucleoprotein</keyword>
<comment type="function">
    <text evidence="5">This is one of the proteins that binds to the 5S RNA in the ribosome where it forms part of the central protuberance.</text>
</comment>
<accession>A0A2M7BAR7</accession>
<evidence type="ECO:0000256" key="2">
    <source>
        <dbReference type="ARBA" id="ARBA00022884"/>
    </source>
</evidence>
<comment type="subunit">
    <text evidence="5">Part of the 50S ribosomal subunit; part of the 5S rRNA/L5/L18/L25 subcomplex. Contacts the 5S rRNA. Binds to the 5S rRNA independently of L5 and L18.</text>
</comment>
<evidence type="ECO:0000256" key="4">
    <source>
        <dbReference type="ARBA" id="ARBA00023274"/>
    </source>
</evidence>
<evidence type="ECO:0000313" key="9">
    <source>
        <dbReference type="EMBL" id="PIV00213.1"/>
    </source>
</evidence>
<evidence type="ECO:0000313" key="10">
    <source>
        <dbReference type="Proteomes" id="UP000229631"/>
    </source>
</evidence>
<dbReference type="Gene3D" id="2.40.240.10">
    <property type="entry name" value="Ribosomal Protein L25, Chain P"/>
    <property type="match status" value="1"/>
</dbReference>
<dbReference type="InterPro" id="IPR011035">
    <property type="entry name" value="Ribosomal_bL25/Gln-tRNA_synth"/>
</dbReference>
<protein>
    <recommendedName>
        <fullName evidence="5">Large ribosomal subunit protein bL25</fullName>
    </recommendedName>
    <alternativeName>
        <fullName evidence="5">General stress protein CTC</fullName>
    </alternativeName>
</protein>
<dbReference type="GO" id="GO:0008097">
    <property type="term" value="F:5S rRNA binding"/>
    <property type="evidence" value="ECO:0007669"/>
    <property type="project" value="InterPro"/>
</dbReference>
<dbReference type="InterPro" id="IPR020056">
    <property type="entry name" value="Rbsml_bL25/Gln-tRNA_synth_N"/>
</dbReference>
<evidence type="ECO:0000259" key="7">
    <source>
        <dbReference type="Pfam" id="PF01386"/>
    </source>
</evidence>
<organism evidence="9 10">
    <name type="scientific">Candidatus Shapirobacteria bacterium CG03_land_8_20_14_0_80_39_12</name>
    <dbReference type="NCBI Taxonomy" id="1974879"/>
    <lineage>
        <taxon>Bacteria</taxon>
        <taxon>Candidatus Shapironibacteriota</taxon>
    </lineage>
</organism>
<evidence type="ECO:0000256" key="5">
    <source>
        <dbReference type="HAMAP-Rule" id="MF_01334"/>
    </source>
</evidence>
<dbReference type="InterPro" id="IPR020057">
    <property type="entry name" value="Ribosomal_bL25_b-dom"/>
</dbReference>
<dbReference type="InterPro" id="IPR037121">
    <property type="entry name" value="Ribosomal_bL25_C"/>
</dbReference>
<keyword evidence="3 5" id="KW-0689">Ribosomal protein</keyword>
<dbReference type="Pfam" id="PF14693">
    <property type="entry name" value="Ribosomal_TL5_C"/>
    <property type="match status" value="1"/>
</dbReference>
<feature type="compositionally biased region" description="Basic and acidic residues" evidence="6">
    <location>
        <begin position="211"/>
        <end position="224"/>
    </location>
</feature>
<feature type="domain" description="Large ribosomal subunit protein bL25 L25" evidence="7">
    <location>
        <begin position="6"/>
        <end position="93"/>
    </location>
</feature>
<evidence type="ECO:0000256" key="3">
    <source>
        <dbReference type="ARBA" id="ARBA00022980"/>
    </source>
</evidence>
<dbReference type="PANTHER" id="PTHR33284">
    <property type="entry name" value="RIBOSOMAL PROTEIN L25/GLN-TRNA SYNTHETASE, ANTI-CODON-BINDING DOMAIN-CONTAINING PROTEIN"/>
    <property type="match status" value="1"/>
</dbReference>
<dbReference type="NCBIfam" id="TIGR00731">
    <property type="entry name" value="bL25_bact_ctc"/>
    <property type="match status" value="1"/>
</dbReference>
<gene>
    <name evidence="5" type="primary">rplY</name>
    <name evidence="5" type="synonym">ctc</name>
    <name evidence="9" type="ORF">COS54_03465</name>
</gene>
<dbReference type="GO" id="GO:0022625">
    <property type="term" value="C:cytosolic large ribosomal subunit"/>
    <property type="evidence" value="ECO:0007669"/>
    <property type="project" value="TreeGrafter"/>
</dbReference>
<sequence length="224" mass="24797">MQETKLKAEKRTICGRKVKNLRKEGLIPANVYGKKTASVSISLKKEEFQKVFSDVGETGIVKLNIEGEKEKRLILIQNLQRDPLSGETLHVDLRQILLTEKISAKVPVALSGEAPAVQQKLGILIQTISEIEVEALPLDLPENFVVEVNKLANVGDQVLLKNLAFDRTKVKPSLEEETVLARIEPLAAEEKVEVPVAEKVPVEGEVPVEGAEPKTEEPKEDQKE</sequence>
<evidence type="ECO:0000259" key="8">
    <source>
        <dbReference type="Pfam" id="PF14693"/>
    </source>
</evidence>